<evidence type="ECO:0000313" key="3">
    <source>
        <dbReference type="RefSeq" id="XP_048131688.1"/>
    </source>
</evidence>
<dbReference type="PANTHER" id="PTHR21737:SF4">
    <property type="entry name" value="SPLICING FACTOR CACTIN"/>
    <property type="match status" value="1"/>
</dbReference>
<name>A0ABM3H536_9MYRT</name>
<dbReference type="InterPro" id="IPR019134">
    <property type="entry name" value="Cactin_C"/>
</dbReference>
<evidence type="ECO:0000313" key="2">
    <source>
        <dbReference type="Proteomes" id="UP000827889"/>
    </source>
</evidence>
<evidence type="ECO:0000259" key="1">
    <source>
        <dbReference type="Pfam" id="PF09732"/>
    </source>
</evidence>
<sequence length="180" mass="20991">MEERRMQEATASNPAQSADNFEMKAIKAMGATEEGDAVFGTGAEVNLDSQVLRVSNCLDYRPRKPKYFNHVHTGYEWDKFAQTYYDHNNPPPKIVQGYKFNIFYPDLVDKTEAPTYAIEKDGNSTETCIIRFHAGAPYEDIGFRIVNKEWEYSHKKGFKCAFEGGIFQVYFIFRRHRYRR</sequence>
<reference evidence="3" key="1">
    <citation type="submission" date="2025-08" db="UniProtKB">
        <authorList>
            <consortium name="RefSeq"/>
        </authorList>
    </citation>
    <scope>IDENTIFICATION</scope>
    <source>
        <tissue evidence="3">Leaf</tissue>
    </source>
</reference>
<dbReference type="SMART" id="SM01050">
    <property type="entry name" value="CactinC_cactus"/>
    <property type="match status" value="1"/>
</dbReference>
<dbReference type="RefSeq" id="XP_048131688.1">
    <property type="nucleotide sequence ID" value="XM_048275731.1"/>
</dbReference>
<organism evidence="2 3">
    <name type="scientific">Rhodamnia argentea</name>
    <dbReference type="NCBI Taxonomy" id="178133"/>
    <lineage>
        <taxon>Eukaryota</taxon>
        <taxon>Viridiplantae</taxon>
        <taxon>Streptophyta</taxon>
        <taxon>Embryophyta</taxon>
        <taxon>Tracheophyta</taxon>
        <taxon>Spermatophyta</taxon>
        <taxon>Magnoliopsida</taxon>
        <taxon>eudicotyledons</taxon>
        <taxon>Gunneridae</taxon>
        <taxon>Pentapetalae</taxon>
        <taxon>rosids</taxon>
        <taxon>malvids</taxon>
        <taxon>Myrtales</taxon>
        <taxon>Myrtaceae</taxon>
        <taxon>Myrtoideae</taxon>
        <taxon>Myrteae</taxon>
        <taxon>Australasian group</taxon>
        <taxon>Rhodamnia</taxon>
    </lineage>
</organism>
<protein>
    <submittedName>
        <fullName evidence="3">Cactin-like</fullName>
    </submittedName>
</protein>
<dbReference type="GeneID" id="125314195"/>
<dbReference type="PANTHER" id="PTHR21737">
    <property type="entry name" value="POLYGLUTAMINE BINDING PROTEIN 1/MARVEL MEMBRANE-ASSOCIATING DOMAIN CONTAINING 3"/>
    <property type="match status" value="1"/>
</dbReference>
<proteinExistence type="predicted"/>
<dbReference type="Proteomes" id="UP000827889">
    <property type="component" value="Chromosome 3"/>
</dbReference>
<accession>A0ABM3H536</accession>
<feature type="domain" description="Splicing factor Cactin C-terminal" evidence="1">
    <location>
        <begin position="60"/>
        <end position="180"/>
    </location>
</feature>
<keyword evidence="2" id="KW-1185">Reference proteome</keyword>
<dbReference type="Pfam" id="PF09732">
    <property type="entry name" value="CactinC_cactus"/>
    <property type="match status" value="1"/>
</dbReference>
<gene>
    <name evidence="3" type="primary">LOC125314195</name>
</gene>